<sequence length="117" mass="13003">MHACMNSLSLMHRFRLGTAAVSRIRSTRPPARFCSSVPTTGPTTPGVKEEEQDIRAYAHGEIAAEKAEEVLRAEPFQPASDPTHMAEEKDTIHSMAARQDEERPFPDVEEAAKKSRN</sequence>
<feature type="compositionally biased region" description="Basic and acidic residues" evidence="1">
    <location>
        <begin position="84"/>
        <end position="117"/>
    </location>
</feature>
<name>A0A7S2JKY7_9EUKA</name>
<accession>A0A7S2JKY7</accession>
<dbReference type="AlphaFoldDB" id="A0A7S2JKY7"/>
<dbReference type="EMBL" id="HBGX01000035">
    <property type="protein sequence ID" value="CAD9549537.1"/>
    <property type="molecule type" value="Transcribed_RNA"/>
</dbReference>
<gene>
    <name evidence="2" type="ORF">CGLO1086_LOCUS23</name>
</gene>
<feature type="region of interest" description="Disordered" evidence="1">
    <location>
        <begin position="27"/>
        <end position="49"/>
    </location>
</feature>
<evidence type="ECO:0000313" key="2">
    <source>
        <dbReference type="EMBL" id="CAD9549537.1"/>
    </source>
</evidence>
<organism evidence="2">
    <name type="scientific">Cyanoptyche gloeocystis</name>
    <dbReference type="NCBI Taxonomy" id="77922"/>
    <lineage>
        <taxon>Eukaryota</taxon>
        <taxon>Glaucocystophyceae</taxon>
        <taxon>Glaucocystophyceae incertae sedis</taxon>
        <taxon>Cyanoptyche</taxon>
    </lineage>
</organism>
<reference evidence="2" key="1">
    <citation type="submission" date="2021-01" db="EMBL/GenBank/DDBJ databases">
        <authorList>
            <person name="Corre E."/>
            <person name="Pelletier E."/>
            <person name="Niang G."/>
            <person name="Scheremetjew M."/>
            <person name="Finn R."/>
            <person name="Kale V."/>
            <person name="Holt S."/>
            <person name="Cochrane G."/>
            <person name="Meng A."/>
            <person name="Brown T."/>
            <person name="Cohen L."/>
        </authorList>
    </citation>
    <scope>NUCLEOTIDE SEQUENCE</scope>
    <source>
        <strain evidence="2">SAG4.97</strain>
    </source>
</reference>
<feature type="region of interest" description="Disordered" evidence="1">
    <location>
        <begin position="76"/>
        <end position="117"/>
    </location>
</feature>
<proteinExistence type="predicted"/>
<evidence type="ECO:0000256" key="1">
    <source>
        <dbReference type="SAM" id="MobiDB-lite"/>
    </source>
</evidence>
<protein>
    <submittedName>
        <fullName evidence="2">Uncharacterized protein</fullName>
    </submittedName>
</protein>